<organism evidence="4 5">
    <name type="scientific">Candidatus Karelsulcia muelleri PSPU</name>
    <dbReference type="NCBI Taxonomy" id="1189303"/>
    <lineage>
        <taxon>Bacteria</taxon>
        <taxon>Pseudomonadati</taxon>
        <taxon>Bacteroidota</taxon>
        <taxon>Flavobacteriia</taxon>
        <taxon>Flavobacteriales</taxon>
        <taxon>Candidatus Karelsulcia</taxon>
    </lineage>
</organism>
<evidence type="ECO:0000259" key="3">
    <source>
        <dbReference type="SMART" id="SM00967"/>
    </source>
</evidence>
<evidence type="ECO:0000313" key="4">
    <source>
        <dbReference type="EMBL" id="BAO66427.1"/>
    </source>
</evidence>
<evidence type="ECO:0000256" key="2">
    <source>
        <dbReference type="ARBA" id="ARBA00022679"/>
    </source>
</evidence>
<dbReference type="Pfam" id="PF00588">
    <property type="entry name" value="SpoU_methylase"/>
    <property type="match status" value="1"/>
</dbReference>
<dbReference type="PANTHER" id="PTHR46429:SF1">
    <property type="entry name" value="23S RRNA (GUANOSINE-2'-O-)-METHYLTRANSFERASE RLMB"/>
    <property type="match status" value="1"/>
</dbReference>
<dbReference type="Proteomes" id="UP000031659">
    <property type="component" value="Chromosome"/>
</dbReference>
<dbReference type="Gene3D" id="3.30.1330.30">
    <property type="match status" value="1"/>
</dbReference>
<dbReference type="InterPro" id="IPR013123">
    <property type="entry name" value="SpoU_subst-bd"/>
</dbReference>
<dbReference type="EMBL" id="AP013293">
    <property type="protein sequence ID" value="BAO66427.1"/>
    <property type="molecule type" value="Genomic_DNA"/>
</dbReference>
<dbReference type="SUPFAM" id="SSF75217">
    <property type="entry name" value="alpha/beta knot"/>
    <property type="match status" value="1"/>
</dbReference>
<gene>
    <name evidence="4" type="ORF">SMPSPU_282</name>
</gene>
<dbReference type="InterPro" id="IPR004441">
    <property type="entry name" value="rRNA_MeTrfase_TrmH"/>
</dbReference>
<accession>A0AAD1AZP2</accession>
<feature type="domain" description="RNA 2-O ribose methyltransferase substrate binding" evidence="3">
    <location>
        <begin position="7"/>
        <end position="81"/>
    </location>
</feature>
<proteinExistence type="predicted"/>
<keyword evidence="1" id="KW-0489">Methyltransferase</keyword>
<dbReference type="InterPro" id="IPR029026">
    <property type="entry name" value="tRNA_m1G_MTases_N"/>
</dbReference>
<dbReference type="AlphaFoldDB" id="A0AAD1AZP2"/>
<protein>
    <submittedName>
        <fullName evidence="4">TrmH/spoU family tRNA/rRNA me thyltransferase</fullName>
    </submittedName>
</protein>
<dbReference type="GO" id="GO:0006396">
    <property type="term" value="P:RNA processing"/>
    <property type="evidence" value="ECO:0007669"/>
    <property type="project" value="InterPro"/>
</dbReference>
<dbReference type="GO" id="GO:0003723">
    <property type="term" value="F:RNA binding"/>
    <property type="evidence" value="ECO:0007669"/>
    <property type="project" value="InterPro"/>
</dbReference>
<dbReference type="InterPro" id="IPR029064">
    <property type="entry name" value="Ribosomal_eL30-like_sf"/>
</dbReference>
<keyword evidence="2" id="KW-0808">Transferase</keyword>
<evidence type="ECO:0000313" key="5">
    <source>
        <dbReference type="Proteomes" id="UP000031659"/>
    </source>
</evidence>
<dbReference type="InterPro" id="IPR029028">
    <property type="entry name" value="Alpha/beta_knot_MTases"/>
</dbReference>
<dbReference type="SMART" id="SM00967">
    <property type="entry name" value="SpoU_sub_bind"/>
    <property type="match status" value="1"/>
</dbReference>
<dbReference type="PANTHER" id="PTHR46429">
    <property type="entry name" value="23S RRNA (GUANOSINE-2'-O-)-METHYLTRANSFERASE RLMB"/>
    <property type="match status" value="1"/>
</dbReference>
<dbReference type="SUPFAM" id="SSF55315">
    <property type="entry name" value="L30e-like"/>
    <property type="match status" value="1"/>
</dbReference>
<dbReference type="GO" id="GO:0032259">
    <property type="term" value="P:methylation"/>
    <property type="evidence" value="ECO:0007669"/>
    <property type="project" value="UniProtKB-KW"/>
</dbReference>
<dbReference type="Pfam" id="PF08032">
    <property type="entry name" value="SpoU_sub_bind"/>
    <property type="match status" value="1"/>
</dbReference>
<name>A0AAD1AZP2_9FLAO</name>
<dbReference type="KEGG" id="smup:SMPSPU_282"/>
<reference evidence="4 5" key="1">
    <citation type="journal article" date="2014" name="ISME J.">
        <title>Swapping symbionts in spittlebugs: evolutionary replacement of a reduced genome symbiont.</title>
        <authorList>
            <person name="Koga R."/>
            <person name="Moran N.A."/>
        </authorList>
    </citation>
    <scope>NUCLEOTIDE SEQUENCE [LARGE SCALE GENOMIC DNA]</scope>
    <source>
        <strain evidence="4 5">PSPU</strain>
    </source>
</reference>
<sequence length="246" mass="28098">MNKKILIIYGINPLYEAIKYKKKIYKIFIIKNIYNNNYKLKKIIEFSKKKKIKIIEKINFKKFIKKNHQGVFAFINPIKFSKIENIIPNIFFSGKIPLLLILDSITDVRNFGSIVRTSACTGVDAIIIHNYNIVNSDSIKTSSGGLFKVPICKENNIIKIIKFLKNSGIQVIAVTEKTNYICYNINYRNPTAFILGNEEKGISKNYLSICNNTVKLPLLKNSLSSLNVSVACGAILYEAIRQRSLY</sequence>
<dbReference type="GO" id="GO:0005829">
    <property type="term" value="C:cytosol"/>
    <property type="evidence" value="ECO:0007669"/>
    <property type="project" value="TreeGrafter"/>
</dbReference>
<evidence type="ECO:0000256" key="1">
    <source>
        <dbReference type="ARBA" id="ARBA00022603"/>
    </source>
</evidence>
<dbReference type="CDD" id="cd18103">
    <property type="entry name" value="SpoU-like_RlmB"/>
    <property type="match status" value="1"/>
</dbReference>
<dbReference type="Gene3D" id="3.40.1280.10">
    <property type="match status" value="1"/>
</dbReference>
<dbReference type="NCBIfam" id="TIGR00186">
    <property type="entry name" value="rRNA_methyl_3"/>
    <property type="match status" value="1"/>
</dbReference>
<dbReference type="InterPro" id="IPR001537">
    <property type="entry name" value="SpoU_MeTrfase"/>
</dbReference>
<dbReference type="GO" id="GO:0008173">
    <property type="term" value="F:RNA methyltransferase activity"/>
    <property type="evidence" value="ECO:0007669"/>
    <property type="project" value="InterPro"/>
</dbReference>